<protein>
    <recommendedName>
        <fullName evidence="2">DUF6534 domain-containing protein</fullName>
    </recommendedName>
</protein>
<dbReference type="RefSeq" id="XP_012185817.1">
    <property type="nucleotide sequence ID" value="XM_012330427.1"/>
</dbReference>
<feature type="transmembrane region" description="Helical" evidence="1">
    <location>
        <begin position="125"/>
        <end position="146"/>
    </location>
</feature>
<keyword evidence="4" id="KW-1185">Reference proteome</keyword>
<dbReference type="OrthoDB" id="2803252at2759"/>
<reference evidence="3 4" key="1">
    <citation type="journal article" date="2012" name="Appl. Environ. Microbiol.">
        <title>Short-read sequencing for genomic analysis of the brown rot fungus Fibroporia radiculosa.</title>
        <authorList>
            <person name="Tang J.D."/>
            <person name="Perkins A.D."/>
            <person name="Sonstegard T.S."/>
            <person name="Schroeder S.G."/>
            <person name="Burgess S.C."/>
            <person name="Diehl S.V."/>
        </authorList>
    </citation>
    <scope>NUCLEOTIDE SEQUENCE [LARGE SCALE GENOMIC DNA]</scope>
    <source>
        <strain evidence="3 4">TFFH 294</strain>
    </source>
</reference>
<evidence type="ECO:0000313" key="4">
    <source>
        <dbReference type="Proteomes" id="UP000006352"/>
    </source>
</evidence>
<organism evidence="3 4">
    <name type="scientific">Fibroporia radiculosa</name>
    <dbReference type="NCBI Taxonomy" id="599839"/>
    <lineage>
        <taxon>Eukaryota</taxon>
        <taxon>Fungi</taxon>
        <taxon>Dikarya</taxon>
        <taxon>Basidiomycota</taxon>
        <taxon>Agaricomycotina</taxon>
        <taxon>Agaricomycetes</taxon>
        <taxon>Polyporales</taxon>
        <taxon>Fibroporiaceae</taxon>
        <taxon>Fibroporia</taxon>
    </lineage>
</organism>
<keyword evidence="1" id="KW-0472">Membrane</keyword>
<dbReference type="InParanoid" id="J4H5D2"/>
<dbReference type="HOGENOM" id="CLU_1266911_0_0_1"/>
<evidence type="ECO:0000256" key="1">
    <source>
        <dbReference type="SAM" id="Phobius"/>
    </source>
</evidence>
<gene>
    <name evidence="3" type="ORF">FIBRA_08807</name>
</gene>
<dbReference type="Proteomes" id="UP000006352">
    <property type="component" value="Unassembled WGS sequence"/>
</dbReference>
<proteinExistence type="predicted"/>
<dbReference type="GeneID" id="24101434"/>
<evidence type="ECO:0000259" key="2">
    <source>
        <dbReference type="Pfam" id="PF20152"/>
    </source>
</evidence>
<dbReference type="Pfam" id="PF20152">
    <property type="entry name" value="DUF6534"/>
    <property type="match status" value="1"/>
</dbReference>
<evidence type="ECO:0000313" key="3">
    <source>
        <dbReference type="EMBL" id="CCM06534.1"/>
    </source>
</evidence>
<feature type="transmembrane region" description="Helical" evidence="1">
    <location>
        <begin position="57"/>
        <end position="78"/>
    </location>
</feature>
<dbReference type="PANTHER" id="PTHR40465:SF1">
    <property type="entry name" value="DUF6534 DOMAIN-CONTAINING PROTEIN"/>
    <property type="match status" value="1"/>
</dbReference>
<keyword evidence="1" id="KW-0812">Transmembrane</keyword>
<dbReference type="AlphaFoldDB" id="J4H5D2"/>
<dbReference type="InterPro" id="IPR045339">
    <property type="entry name" value="DUF6534"/>
</dbReference>
<dbReference type="EMBL" id="HE797379">
    <property type="protein sequence ID" value="CCM06534.1"/>
    <property type="molecule type" value="Genomic_DNA"/>
</dbReference>
<feature type="transmembrane region" description="Helical" evidence="1">
    <location>
        <begin position="12"/>
        <end position="37"/>
    </location>
</feature>
<feature type="transmembrane region" description="Helical" evidence="1">
    <location>
        <begin position="99"/>
        <end position="119"/>
    </location>
</feature>
<accession>J4H5D2</accession>
<dbReference type="PROSITE" id="PS51257">
    <property type="entry name" value="PROKAR_LIPOPROTEIN"/>
    <property type="match status" value="1"/>
</dbReference>
<feature type="domain" description="DUF6534" evidence="2">
    <location>
        <begin position="64"/>
        <end position="151"/>
    </location>
</feature>
<keyword evidence="1" id="KW-1133">Transmembrane helix</keyword>
<sequence length="218" mass="24698">MTTIWKLLARKWYKLPLIIAMVILALISLGCGFATAYECFTDTQLPRVLQNAVVVAMTQPMASSTADICIMITLIWTLHKEKTDFKQTNGIIQKITIYVINRGILTAMLQIAHAISYVAANKGDLYWAIFHYPSSHVYVNSVLAILNARDYIRNGGQVIDVKHFSLKSISKEHSIRRPHRMEVLLSVEEITDVIMNDLDEDRRLNARNAIVLLLTISI</sequence>
<name>J4H5D2_9APHY</name>
<dbReference type="PANTHER" id="PTHR40465">
    <property type="entry name" value="CHROMOSOME 1, WHOLE GENOME SHOTGUN SEQUENCE"/>
    <property type="match status" value="1"/>
</dbReference>